<gene>
    <name evidence="2" type="ORF">GCM10025783_00270</name>
</gene>
<accession>A0ABP8YNT8</accession>
<evidence type="ECO:0000313" key="3">
    <source>
        <dbReference type="Proteomes" id="UP001500121"/>
    </source>
</evidence>
<dbReference type="Gene3D" id="1.10.1220.10">
    <property type="entry name" value="Met repressor-like"/>
    <property type="match status" value="1"/>
</dbReference>
<proteinExistence type="predicted"/>
<comment type="caution">
    <text evidence="2">The sequence shown here is derived from an EMBL/GenBank/DDBJ whole genome shotgun (WGS) entry which is preliminary data.</text>
</comment>
<organism evidence="2 3">
    <name type="scientific">Amnibacterium soli</name>
    <dbReference type="NCBI Taxonomy" id="1282736"/>
    <lineage>
        <taxon>Bacteria</taxon>
        <taxon>Bacillati</taxon>
        <taxon>Actinomycetota</taxon>
        <taxon>Actinomycetes</taxon>
        <taxon>Micrococcales</taxon>
        <taxon>Microbacteriaceae</taxon>
        <taxon>Amnibacterium</taxon>
    </lineage>
</organism>
<feature type="region of interest" description="Disordered" evidence="1">
    <location>
        <begin position="79"/>
        <end position="98"/>
    </location>
</feature>
<dbReference type="Proteomes" id="UP001500121">
    <property type="component" value="Unassembled WGS sequence"/>
</dbReference>
<sequence length="162" mass="17261">MELDRYAERLRSQLAAVAEAGSEETRALAERMSVALEPAIRLALLELLSEAAGEISRELAPGGVDVRLRGQDPELVVSRPTDPAPAAPAAAAAAQAAVDDEPASFRTTLRLPERLKARVEQTAAAEGVSVNTWLVRAVAAALETDRPRTPPQSGSRFTGWVR</sequence>
<dbReference type="EMBL" id="BAABLP010000001">
    <property type="protein sequence ID" value="GAA4734616.1"/>
    <property type="molecule type" value="Genomic_DNA"/>
</dbReference>
<evidence type="ECO:0000313" key="2">
    <source>
        <dbReference type="EMBL" id="GAA4734616.1"/>
    </source>
</evidence>
<keyword evidence="3" id="KW-1185">Reference proteome</keyword>
<dbReference type="Pfam" id="PF05534">
    <property type="entry name" value="HicB"/>
    <property type="match status" value="1"/>
</dbReference>
<protein>
    <submittedName>
        <fullName evidence="2">Toxin-antitoxin system HicB family antitoxin</fullName>
    </submittedName>
</protein>
<dbReference type="InterPro" id="IPR013321">
    <property type="entry name" value="Arc_rbn_hlx_hlx"/>
</dbReference>
<dbReference type="InterPro" id="IPR008651">
    <property type="entry name" value="Uncharacterised_HicB"/>
</dbReference>
<feature type="compositionally biased region" description="Low complexity" evidence="1">
    <location>
        <begin position="87"/>
        <end position="97"/>
    </location>
</feature>
<name>A0ABP8YNT8_9MICO</name>
<dbReference type="RefSeq" id="WP_345478854.1">
    <property type="nucleotide sequence ID" value="NZ_BAABLP010000001.1"/>
</dbReference>
<reference evidence="3" key="1">
    <citation type="journal article" date="2019" name="Int. J. Syst. Evol. Microbiol.">
        <title>The Global Catalogue of Microorganisms (GCM) 10K type strain sequencing project: providing services to taxonomists for standard genome sequencing and annotation.</title>
        <authorList>
            <consortium name="The Broad Institute Genomics Platform"/>
            <consortium name="The Broad Institute Genome Sequencing Center for Infectious Disease"/>
            <person name="Wu L."/>
            <person name="Ma J."/>
        </authorList>
    </citation>
    <scope>NUCLEOTIDE SEQUENCE [LARGE SCALE GENOMIC DNA]</scope>
    <source>
        <strain evidence="3">JCM 19015</strain>
    </source>
</reference>
<dbReference type="SUPFAM" id="SSF47598">
    <property type="entry name" value="Ribbon-helix-helix"/>
    <property type="match status" value="1"/>
</dbReference>
<dbReference type="InterPro" id="IPR010985">
    <property type="entry name" value="Ribbon_hlx_hlx"/>
</dbReference>
<evidence type="ECO:0000256" key="1">
    <source>
        <dbReference type="SAM" id="MobiDB-lite"/>
    </source>
</evidence>